<protein>
    <recommendedName>
        <fullName evidence="7">Dehydrogenase E1 component domain-containing protein</fullName>
    </recommendedName>
</protein>
<evidence type="ECO:0000256" key="3">
    <source>
        <dbReference type="ARBA" id="ARBA00022946"/>
    </source>
</evidence>
<evidence type="ECO:0000256" key="4">
    <source>
        <dbReference type="ARBA" id="ARBA00023002"/>
    </source>
</evidence>
<evidence type="ECO:0000313" key="9">
    <source>
        <dbReference type="Proteomes" id="UP000233040"/>
    </source>
</evidence>
<dbReference type="Proteomes" id="UP000233040">
    <property type="component" value="Unassembled WGS sequence"/>
</dbReference>
<keyword evidence="6" id="KW-0496">Mitochondrion</keyword>
<evidence type="ECO:0000259" key="7">
    <source>
        <dbReference type="Pfam" id="PF00676"/>
    </source>
</evidence>
<comment type="cofactor">
    <cofactor evidence="1">
        <name>thiamine diphosphate</name>
        <dbReference type="ChEBI" id="CHEBI:58937"/>
    </cofactor>
</comment>
<dbReference type="GO" id="GO:0005759">
    <property type="term" value="C:mitochondrial matrix"/>
    <property type="evidence" value="ECO:0007669"/>
    <property type="project" value="UniProtKB-ARBA"/>
</dbReference>
<evidence type="ECO:0000256" key="6">
    <source>
        <dbReference type="ARBA" id="ARBA00023128"/>
    </source>
</evidence>
<dbReference type="PANTHER" id="PTHR11516">
    <property type="entry name" value="PYRUVATE DEHYDROGENASE E1 COMPONENT, ALPHA SUBUNIT BACTERIAL AND ORGANELLAR"/>
    <property type="match status" value="1"/>
</dbReference>
<accession>A0A2K5S2C6</accession>
<dbReference type="Ensembl" id="ENSCCAT00000052285.1">
    <property type="protein sequence ID" value="ENSCCAP00000034511.1"/>
    <property type="gene ID" value="ENSCCAG00000035126.1"/>
</dbReference>
<dbReference type="InterPro" id="IPR029061">
    <property type="entry name" value="THDP-binding"/>
</dbReference>
<reference evidence="8" key="2">
    <citation type="submission" date="2025-09" db="UniProtKB">
        <authorList>
            <consortium name="Ensembl"/>
        </authorList>
    </citation>
    <scope>IDENTIFICATION</scope>
</reference>
<comment type="subcellular location">
    <subcellularLocation>
        <location evidence="2">Mitochondrion</location>
    </subcellularLocation>
</comment>
<dbReference type="GO" id="GO:0006086">
    <property type="term" value="P:pyruvate decarboxylation to acetyl-CoA"/>
    <property type="evidence" value="ECO:0007669"/>
    <property type="project" value="TreeGrafter"/>
</dbReference>
<reference evidence="8" key="1">
    <citation type="submission" date="2025-08" db="UniProtKB">
        <authorList>
            <consortium name="Ensembl"/>
        </authorList>
    </citation>
    <scope>IDENTIFICATION</scope>
</reference>
<proteinExistence type="predicted"/>
<keyword evidence="3" id="KW-0809">Transit peptide</keyword>
<keyword evidence="9" id="KW-1185">Reference proteome</keyword>
<feature type="domain" description="Dehydrogenase E1 component" evidence="7">
    <location>
        <begin position="173"/>
        <end position="220"/>
    </location>
</feature>
<evidence type="ECO:0000256" key="2">
    <source>
        <dbReference type="ARBA" id="ARBA00004173"/>
    </source>
</evidence>
<dbReference type="Gene3D" id="3.40.50.970">
    <property type="match status" value="2"/>
</dbReference>
<evidence type="ECO:0000256" key="5">
    <source>
        <dbReference type="ARBA" id="ARBA00023052"/>
    </source>
</evidence>
<keyword evidence="5" id="KW-0786">Thiamine pyrophosphate</keyword>
<keyword evidence="4" id="KW-0560">Oxidoreductase</keyword>
<dbReference type="Pfam" id="PF00676">
    <property type="entry name" value="E1_dh"/>
    <property type="match status" value="2"/>
</dbReference>
<dbReference type="PANTHER" id="PTHR11516:SF52">
    <property type="entry name" value="PYRUVATE DEHYDROGENASE E1 COMPONENT SUBUNIT ALPHA, SOMATIC FORM, MITOCHONDRIAL"/>
    <property type="match status" value="1"/>
</dbReference>
<dbReference type="InterPro" id="IPR001017">
    <property type="entry name" value="DH_E1"/>
</dbReference>
<dbReference type="InterPro" id="IPR050642">
    <property type="entry name" value="PDH_E1_Alpha_Subunit"/>
</dbReference>
<dbReference type="SUPFAM" id="SSF52518">
    <property type="entry name" value="Thiamin diphosphate-binding fold (THDP-binding)"/>
    <property type="match status" value="2"/>
</dbReference>
<dbReference type="AlphaFoldDB" id="A0A2K5S2C6"/>
<evidence type="ECO:0000256" key="1">
    <source>
        <dbReference type="ARBA" id="ARBA00001964"/>
    </source>
</evidence>
<dbReference type="GO" id="GO:0004739">
    <property type="term" value="F:pyruvate dehydrogenase (acetyl-transferring) activity"/>
    <property type="evidence" value="ECO:0007669"/>
    <property type="project" value="TreeGrafter"/>
</dbReference>
<name>A0A2K5S2C6_CEBIM</name>
<feature type="domain" description="Dehydrogenase E1 component" evidence="7">
    <location>
        <begin position="66"/>
        <end position="170"/>
    </location>
</feature>
<evidence type="ECO:0000313" key="8">
    <source>
        <dbReference type="Ensembl" id="ENSCCAP00000034511.1"/>
    </source>
</evidence>
<organism evidence="8 9">
    <name type="scientific">Cebus imitator</name>
    <name type="common">Panamanian white-faced capuchin</name>
    <name type="synonym">Cebus capucinus imitator</name>
    <dbReference type="NCBI Taxonomy" id="2715852"/>
    <lineage>
        <taxon>Eukaryota</taxon>
        <taxon>Metazoa</taxon>
        <taxon>Chordata</taxon>
        <taxon>Craniata</taxon>
        <taxon>Vertebrata</taxon>
        <taxon>Euteleostomi</taxon>
        <taxon>Mammalia</taxon>
        <taxon>Eutheria</taxon>
        <taxon>Euarchontoglires</taxon>
        <taxon>Primates</taxon>
        <taxon>Haplorrhini</taxon>
        <taxon>Platyrrhini</taxon>
        <taxon>Cebidae</taxon>
        <taxon>Cebinae</taxon>
        <taxon>Cebus</taxon>
    </lineage>
</organism>
<dbReference type="GeneTree" id="ENSGT00530000063174"/>
<sequence length="235" mass="25975">MGKMLASVSRVLSGASQKPTSRVLVASRHFANDVTFEIKNCDLRWLEEGPPTTTVLTREDGLKYYRMMQTLRRMELKADQLHKQNIIRGFWDFCDGQQTCCLGLEAGINPADHVITAYRAHGFTFTRGLSVPEILAELTGPKGGCAKGKGGSMLMVAKNFYGDNGVVGAQGSKSDCIMLLKDRMVNSNLASVEELKEIDVKVRRESEDAAQFATAYPESPLEELGYHIYSSDPPF</sequence>